<feature type="compositionally biased region" description="Basic and acidic residues" evidence="6">
    <location>
        <begin position="90"/>
        <end position="101"/>
    </location>
</feature>
<feature type="compositionally biased region" description="Basic and acidic residues" evidence="6">
    <location>
        <begin position="66"/>
        <end position="78"/>
    </location>
</feature>
<dbReference type="InterPro" id="IPR011009">
    <property type="entry name" value="Kinase-like_dom_sf"/>
</dbReference>
<dbReference type="Proteomes" id="UP000039865">
    <property type="component" value="Unassembled WGS sequence"/>
</dbReference>
<dbReference type="GO" id="GO:0005524">
    <property type="term" value="F:ATP binding"/>
    <property type="evidence" value="ECO:0007669"/>
    <property type="project" value="UniProtKB-UniRule"/>
</dbReference>
<dbReference type="InterPro" id="IPR000719">
    <property type="entry name" value="Prot_kinase_dom"/>
</dbReference>
<dbReference type="GO" id="GO:0004674">
    <property type="term" value="F:protein serine/threonine kinase activity"/>
    <property type="evidence" value="ECO:0007669"/>
    <property type="project" value="UniProtKB-EC"/>
</dbReference>
<feature type="compositionally biased region" description="Acidic residues" evidence="6">
    <location>
        <begin position="620"/>
        <end position="634"/>
    </location>
</feature>
<dbReference type="PROSITE" id="PS00108">
    <property type="entry name" value="PROTEIN_KINASE_ST"/>
    <property type="match status" value="1"/>
</dbReference>
<evidence type="ECO:0000256" key="6">
    <source>
        <dbReference type="SAM" id="MobiDB-lite"/>
    </source>
</evidence>
<dbReference type="EC" id="2.7.11.1" evidence="1"/>
<evidence type="ECO:0000256" key="4">
    <source>
        <dbReference type="ARBA" id="ARBA00023860"/>
    </source>
</evidence>
<dbReference type="PANTHER" id="PTHR11909">
    <property type="entry name" value="CASEIN KINASE-RELATED"/>
    <property type="match status" value="1"/>
</dbReference>
<feature type="compositionally biased region" description="Basic residues" evidence="6">
    <location>
        <begin position="24"/>
        <end position="44"/>
    </location>
</feature>
<sequence>MIQSSNTTKQGSLFLNIEKQTDKSKKKTRKSLSKGRPSKSKKQKQISPVGKTQSTESTYGQSQGNEGKDDQQNDIERRRTSKKSIKKNRVPKDDPEVIHDDPLLEYKSNKTAHMNLLGKRFKIEDEMLGFGSFGRTYLGQDIKRKKRVAIKIMLKKKSMDSFVREATVLKSVNYLKHPGFPKMLMSAYNEDICILVEELLGQNLETLRKKYGRLSLAVVCSIGIQLDLHNCGFIHRDIKPQNILLGSEDPEKANKVYLIDFGLSISYLENETGKHYKENPNHNYSNVVGTALFASINAHNGRDLSRRDDIESLVYTLIYLCQGTLPWKNINEKKKKERHQIIMFMKDTISSSRDHQQNLNFVPVEIFQMLSYCQELQFDDKPNYTYLKKLLQEAIKRNYSIRRINDIDLLKNNNEESKKVNNMSMQSHLSLMAGQLNSFSKEISLNHPLDNVNQQNALIDIDSIAFNFGFNKNGAADHESDNLVSVQSNEQLAFRSEIDGRSNQNDYKDEIMNKINPSMFRQIFNGNVDENIKIGQLIEEIPEVEEDDSYGEQDDDEEGEEDPDEESKLSPLHAKYRRKSIIKRHKQRVNIEEQEDECEDVLAQDNIDVNLNCNNQNNDGDGDGGEEDDEDEDIEMDCEEDIPDDNEVSKQISGYSLKANDNNLKGFKGIINQVNTQ</sequence>
<evidence type="ECO:0000256" key="2">
    <source>
        <dbReference type="ARBA" id="ARBA00022741"/>
    </source>
</evidence>
<keyword evidence="3 5" id="KW-0067">ATP-binding</keyword>
<evidence type="ECO:0000313" key="8">
    <source>
        <dbReference type="EMBL" id="CDW79713.1"/>
    </source>
</evidence>
<dbReference type="InParanoid" id="A0A078AFM2"/>
<dbReference type="Gene3D" id="1.10.510.10">
    <property type="entry name" value="Transferase(Phosphotransferase) domain 1"/>
    <property type="match status" value="1"/>
</dbReference>
<reference evidence="8 9" key="1">
    <citation type="submission" date="2014-06" db="EMBL/GenBank/DDBJ databases">
        <authorList>
            <person name="Swart Estienne"/>
        </authorList>
    </citation>
    <scope>NUCLEOTIDE SEQUENCE [LARGE SCALE GENOMIC DNA]</scope>
    <source>
        <strain evidence="8 9">130c</strain>
    </source>
</reference>
<feature type="compositionally biased region" description="Basic residues" evidence="6">
    <location>
        <begin position="79"/>
        <end position="89"/>
    </location>
</feature>
<name>A0A078AFM2_STYLE</name>
<dbReference type="InterPro" id="IPR017441">
    <property type="entry name" value="Protein_kinase_ATP_BS"/>
</dbReference>
<evidence type="ECO:0000313" key="9">
    <source>
        <dbReference type="Proteomes" id="UP000039865"/>
    </source>
</evidence>
<dbReference type="SUPFAM" id="SSF56112">
    <property type="entry name" value="Protein kinase-like (PK-like)"/>
    <property type="match status" value="1"/>
</dbReference>
<keyword evidence="8" id="KW-0808">Transferase</keyword>
<feature type="region of interest" description="Disordered" evidence="6">
    <location>
        <begin position="612"/>
        <end position="634"/>
    </location>
</feature>
<dbReference type="OrthoDB" id="4062651at2759"/>
<feature type="compositionally biased region" description="Polar residues" evidence="6">
    <location>
        <begin position="1"/>
        <end position="13"/>
    </location>
</feature>
<evidence type="ECO:0000259" key="7">
    <source>
        <dbReference type="PROSITE" id="PS50011"/>
    </source>
</evidence>
<dbReference type="InterPro" id="IPR008271">
    <property type="entry name" value="Ser/Thr_kinase_AS"/>
</dbReference>
<dbReference type="Pfam" id="PF00069">
    <property type="entry name" value="Pkinase"/>
    <property type="match status" value="1"/>
</dbReference>
<dbReference type="EMBL" id="CCKQ01008275">
    <property type="protein sequence ID" value="CDW79713.1"/>
    <property type="molecule type" value="Genomic_DNA"/>
</dbReference>
<dbReference type="AlphaFoldDB" id="A0A078AFM2"/>
<feature type="compositionally biased region" description="Polar residues" evidence="6">
    <location>
        <begin position="50"/>
        <end position="65"/>
    </location>
</feature>
<evidence type="ECO:0000256" key="3">
    <source>
        <dbReference type="ARBA" id="ARBA00022840"/>
    </source>
</evidence>
<keyword evidence="2 5" id="KW-0547">Nucleotide-binding</keyword>
<keyword evidence="9" id="KW-1185">Reference proteome</keyword>
<feature type="compositionally biased region" description="Acidic residues" evidence="6">
    <location>
        <begin position="540"/>
        <end position="565"/>
    </location>
</feature>
<feature type="region of interest" description="Disordered" evidence="6">
    <location>
        <begin position="540"/>
        <end position="573"/>
    </location>
</feature>
<organism evidence="8 9">
    <name type="scientific">Stylonychia lemnae</name>
    <name type="common">Ciliate</name>
    <dbReference type="NCBI Taxonomy" id="5949"/>
    <lineage>
        <taxon>Eukaryota</taxon>
        <taxon>Sar</taxon>
        <taxon>Alveolata</taxon>
        <taxon>Ciliophora</taxon>
        <taxon>Intramacronucleata</taxon>
        <taxon>Spirotrichea</taxon>
        <taxon>Stichotrichia</taxon>
        <taxon>Sporadotrichida</taxon>
        <taxon>Oxytrichidae</taxon>
        <taxon>Stylonychinae</taxon>
        <taxon>Stylonychia</taxon>
    </lineage>
</organism>
<dbReference type="InterPro" id="IPR050235">
    <property type="entry name" value="CK1_Ser-Thr_kinase"/>
</dbReference>
<feature type="binding site" evidence="5">
    <location>
        <position position="151"/>
    </location>
    <ligand>
        <name>ATP</name>
        <dbReference type="ChEBI" id="CHEBI:30616"/>
    </ligand>
</feature>
<proteinExistence type="predicted"/>
<protein>
    <recommendedName>
        <fullName evidence="4">Casein kinase I</fullName>
        <ecNumber evidence="1">2.7.11.1</ecNumber>
    </recommendedName>
</protein>
<feature type="domain" description="Protein kinase" evidence="7">
    <location>
        <begin position="122"/>
        <end position="395"/>
    </location>
</feature>
<evidence type="ECO:0000256" key="5">
    <source>
        <dbReference type="PROSITE-ProRule" id="PRU10141"/>
    </source>
</evidence>
<feature type="region of interest" description="Disordered" evidence="6">
    <location>
        <begin position="1"/>
        <end position="101"/>
    </location>
</feature>
<dbReference type="PROSITE" id="PS00107">
    <property type="entry name" value="PROTEIN_KINASE_ATP"/>
    <property type="match status" value="1"/>
</dbReference>
<accession>A0A078AFM2</accession>
<evidence type="ECO:0000256" key="1">
    <source>
        <dbReference type="ARBA" id="ARBA00012513"/>
    </source>
</evidence>
<keyword evidence="8" id="KW-0418">Kinase</keyword>
<dbReference type="PROSITE" id="PS50011">
    <property type="entry name" value="PROTEIN_KINASE_DOM"/>
    <property type="match status" value="1"/>
</dbReference>
<gene>
    <name evidence="8" type="primary">Contig17736.g18857</name>
    <name evidence="8" type="ORF">STYLEM_8704</name>
</gene>
<dbReference type="SMART" id="SM00220">
    <property type="entry name" value="S_TKc"/>
    <property type="match status" value="1"/>
</dbReference>